<accession>A0A1I5ZP09</accession>
<evidence type="ECO:0000256" key="1">
    <source>
        <dbReference type="ARBA" id="ARBA00023002"/>
    </source>
</evidence>
<dbReference type="InterPro" id="IPR050791">
    <property type="entry name" value="Aldo-Keto_reductase"/>
</dbReference>
<dbReference type="Gene3D" id="3.20.20.100">
    <property type="entry name" value="NADP-dependent oxidoreductase domain"/>
    <property type="match status" value="1"/>
</dbReference>
<dbReference type="RefSeq" id="WP_093013825.1">
    <property type="nucleotide sequence ID" value="NZ_FOXV01000011.1"/>
</dbReference>
<protein>
    <submittedName>
        <fullName evidence="3">Predicted oxidoreductase</fullName>
    </submittedName>
</protein>
<keyword evidence="4" id="KW-1185">Reference proteome</keyword>
<dbReference type="GO" id="GO:0016491">
    <property type="term" value="F:oxidoreductase activity"/>
    <property type="evidence" value="ECO:0007669"/>
    <property type="project" value="UniProtKB-KW"/>
</dbReference>
<evidence type="ECO:0000259" key="2">
    <source>
        <dbReference type="Pfam" id="PF00248"/>
    </source>
</evidence>
<dbReference type="Proteomes" id="UP000243106">
    <property type="component" value="Unassembled WGS sequence"/>
</dbReference>
<sequence>MTNTALPSRTLGQSGLSLTAIGLGAMNISGFYGPSTEEEAFALFDKAAELGIDHLDTSNVYGMGHSEEVIGRYLASRGPIFRIATKAGICSDPKTGGRFYDNSRAHLTASLEASLARLGLEAVDLFYVHRREAARPIEEVTESLAELKASGRTKAVGFSEISPASLDRAMAVHLVDAVQSEYSLATRAPELGLVQACERHAVALVAFSPVGRGFLTDTPPDMARVEGSAFLRSNPRFHEPNFAYNLASSDRFRQLAADFEAPAASLAIAWLLSRSETVIPIPGTRSPRHLEEAARGATMRLGAEDLARIEEALPPGWAHGDRYSETQWHGPERFA</sequence>
<dbReference type="InterPro" id="IPR020471">
    <property type="entry name" value="AKR"/>
</dbReference>
<dbReference type="Pfam" id="PF00248">
    <property type="entry name" value="Aldo_ket_red"/>
    <property type="match status" value="1"/>
</dbReference>
<dbReference type="GO" id="GO:0005737">
    <property type="term" value="C:cytoplasm"/>
    <property type="evidence" value="ECO:0007669"/>
    <property type="project" value="TreeGrafter"/>
</dbReference>
<dbReference type="SUPFAM" id="SSF51430">
    <property type="entry name" value="NAD(P)-linked oxidoreductase"/>
    <property type="match status" value="1"/>
</dbReference>
<evidence type="ECO:0000313" key="4">
    <source>
        <dbReference type="Proteomes" id="UP000243106"/>
    </source>
</evidence>
<dbReference type="AlphaFoldDB" id="A0A1I5ZP09"/>
<feature type="domain" description="NADP-dependent oxidoreductase" evidence="2">
    <location>
        <begin position="20"/>
        <end position="312"/>
    </location>
</feature>
<gene>
    <name evidence="3" type="ORF">SAMN05421853_11140</name>
</gene>
<dbReference type="InterPro" id="IPR023210">
    <property type="entry name" value="NADP_OxRdtase_dom"/>
</dbReference>
<dbReference type="PANTHER" id="PTHR43625">
    <property type="entry name" value="AFLATOXIN B1 ALDEHYDE REDUCTASE"/>
    <property type="match status" value="1"/>
</dbReference>
<dbReference type="PANTHER" id="PTHR43625:SF40">
    <property type="entry name" value="ALDO-KETO REDUCTASE YAKC [NADP(+)]"/>
    <property type="match status" value="1"/>
</dbReference>
<dbReference type="InterPro" id="IPR036812">
    <property type="entry name" value="NAD(P)_OxRdtase_dom_sf"/>
</dbReference>
<organism evidence="3 4">
    <name type="scientific">Roseivivax halotolerans</name>
    <dbReference type="NCBI Taxonomy" id="93684"/>
    <lineage>
        <taxon>Bacteria</taxon>
        <taxon>Pseudomonadati</taxon>
        <taxon>Pseudomonadota</taxon>
        <taxon>Alphaproteobacteria</taxon>
        <taxon>Rhodobacterales</taxon>
        <taxon>Roseobacteraceae</taxon>
        <taxon>Roseivivax</taxon>
    </lineage>
</organism>
<dbReference type="STRING" id="93684.SAMN05421853_11140"/>
<proteinExistence type="predicted"/>
<keyword evidence="1" id="KW-0560">Oxidoreductase</keyword>
<evidence type="ECO:0000313" key="3">
    <source>
        <dbReference type="EMBL" id="SFQ58073.1"/>
    </source>
</evidence>
<dbReference type="EMBL" id="FOXV01000011">
    <property type="protein sequence ID" value="SFQ58073.1"/>
    <property type="molecule type" value="Genomic_DNA"/>
</dbReference>
<dbReference type="PRINTS" id="PR00069">
    <property type="entry name" value="ALDKETRDTASE"/>
</dbReference>
<name>A0A1I5ZP09_9RHOB</name>
<reference evidence="4" key="1">
    <citation type="submission" date="2016-10" db="EMBL/GenBank/DDBJ databases">
        <authorList>
            <person name="Varghese N."/>
            <person name="Submissions S."/>
        </authorList>
    </citation>
    <scope>NUCLEOTIDE SEQUENCE [LARGE SCALE GENOMIC DNA]</scope>
    <source>
        <strain evidence="4">JCM 10271</strain>
    </source>
</reference>